<protein>
    <submittedName>
        <fullName evidence="2">Uncharacterized protein</fullName>
    </submittedName>
</protein>
<sequence>MEDEGGSSFQIQVYEKSVLVNRAILSPGRFILLPAKSNAAVDMENTVPEMEDQGVESYILDLLKIRHKFHIRIEDNNVRKEMGLEWMLRPKDNIEREPATTSDQLEEPQAEEVVEERWGSMGQLAVSVASRTAASSRAHLHAINNRKRGLTGENQTVLENHNEKIPGKNTYVESLRDVSCCRSEMKVPKLHDSLSWGKQKDFGLISSALSSLNEFANDGSFMNEVTRQKDDELGGSVGSPNRERKVESECEFVRQYCCSSSYPGKRTAA</sequence>
<evidence type="ECO:0000313" key="2">
    <source>
        <dbReference type="EMBL" id="KAG5559344.1"/>
    </source>
</evidence>
<dbReference type="Proteomes" id="UP000823749">
    <property type="component" value="Chromosome 3"/>
</dbReference>
<proteinExistence type="predicted"/>
<accession>A0AAV6L555</accession>
<organism evidence="2 3">
    <name type="scientific">Rhododendron griersonianum</name>
    <dbReference type="NCBI Taxonomy" id="479676"/>
    <lineage>
        <taxon>Eukaryota</taxon>
        <taxon>Viridiplantae</taxon>
        <taxon>Streptophyta</taxon>
        <taxon>Embryophyta</taxon>
        <taxon>Tracheophyta</taxon>
        <taxon>Spermatophyta</taxon>
        <taxon>Magnoliopsida</taxon>
        <taxon>eudicotyledons</taxon>
        <taxon>Gunneridae</taxon>
        <taxon>Pentapetalae</taxon>
        <taxon>asterids</taxon>
        <taxon>Ericales</taxon>
        <taxon>Ericaceae</taxon>
        <taxon>Ericoideae</taxon>
        <taxon>Rhodoreae</taxon>
        <taxon>Rhododendron</taxon>
    </lineage>
</organism>
<gene>
    <name evidence="2" type="ORF">RHGRI_009025</name>
</gene>
<comment type="caution">
    <text evidence="2">The sequence shown here is derived from an EMBL/GenBank/DDBJ whole genome shotgun (WGS) entry which is preliminary data.</text>
</comment>
<keyword evidence="3" id="KW-1185">Reference proteome</keyword>
<dbReference type="EMBL" id="JACTNZ010000003">
    <property type="protein sequence ID" value="KAG5559344.1"/>
    <property type="molecule type" value="Genomic_DNA"/>
</dbReference>
<name>A0AAV6L555_9ERIC</name>
<reference evidence="2" key="1">
    <citation type="submission" date="2020-08" db="EMBL/GenBank/DDBJ databases">
        <title>Plant Genome Project.</title>
        <authorList>
            <person name="Zhang R.-G."/>
        </authorList>
    </citation>
    <scope>NUCLEOTIDE SEQUENCE</scope>
    <source>
        <strain evidence="2">WSP0</strain>
        <tissue evidence="2">Leaf</tissue>
    </source>
</reference>
<dbReference type="AlphaFoldDB" id="A0AAV6L555"/>
<evidence type="ECO:0000256" key="1">
    <source>
        <dbReference type="SAM" id="MobiDB-lite"/>
    </source>
</evidence>
<evidence type="ECO:0000313" key="3">
    <source>
        <dbReference type="Proteomes" id="UP000823749"/>
    </source>
</evidence>
<feature type="region of interest" description="Disordered" evidence="1">
    <location>
        <begin position="226"/>
        <end position="246"/>
    </location>
</feature>